<organism evidence="2 3">
    <name type="scientific">Streptococcus varani</name>
    <dbReference type="NCBI Taxonomy" id="1608583"/>
    <lineage>
        <taxon>Bacteria</taxon>
        <taxon>Bacillati</taxon>
        <taxon>Bacillota</taxon>
        <taxon>Bacilli</taxon>
        <taxon>Lactobacillales</taxon>
        <taxon>Streptococcaceae</taxon>
        <taxon>Streptococcus</taxon>
    </lineage>
</organism>
<accession>A0A0E4H2R4</accession>
<dbReference type="STRING" id="1608583.BN1356_00300"/>
<gene>
    <name evidence="2" type="ORF">BN1356_00300</name>
</gene>
<evidence type="ECO:0000313" key="3">
    <source>
        <dbReference type="Proteomes" id="UP000198604"/>
    </source>
</evidence>
<reference evidence="3" key="1">
    <citation type="submission" date="2015-03" db="EMBL/GenBank/DDBJ databases">
        <authorList>
            <person name="Urmite Genomes"/>
        </authorList>
    </citation>
    <scope>NUCLEOTIDE SEQUENCE [LARGE SCALE GENOMIC DNA]</scope>
    <source>
        <strain evidence="3">FF10</strain>
    </source>
</reference>
<proteinExistence type="predicted"/>
<dbReference type="Gene3D" id="2.60.120.860">
    <property type="match status" value="1"/>
</dbReference>
<evidence type="ECO:0000313" key="2">
    <source>
        <dbReference type="EMBL" id="CQR23935.1"/>
    </source>
</evidence>
<dbReference type="Pfam" id="PF22768">
    <property type="entry name" value="SPP1_Dit"/>
    <property type="match status" value="1"/>
</dbReference>
<sequence>MRLLHVESQKYIRLKGVYQAGNVIVIDMVTGKITQNGRNILSDLDMVNSRYFAFDSGVNTLNCSIGATITSEFREVYL</sequence>
<dbReference type="AlphaFoldDB" id="A0A0E4H2R4"/>
<protein>
    <submittedName>
        <fullName evidence="2">Phage tail protein</fullName>
    </submittedName>
</protein>
<dbReference type="InterPro" id="IPR054738">
    <property type="entry name" value="Siphovirus-type_tail_C"/>
</dbReference>
<keyword evidence="3" id="KW-1185">Reference proteome</keyword>
<dbReference type="RefSeq" id="WP_245620275.1">
    <property type="nucleotide sequence ID" value="NZ_CTEN01000001.1"/>
</dbReference>
<feature type="domain" description="Siphovirus-type tail component C-terminal" evidence="1">
    <location>
        <begin position="2"/>
        <end position="77"/>
    </location>
</feature>
<name>A0A0E4H2R4_9STRE</name>
<dbReference type="EMBL" id="CTEN01000001">
    <property type="protein sequence ID" value="CQR23935.1"/>
    <property type="molecule type" value="Genomic_DNA"/>
</dbReference>
<evidence type="ECO:0000259" key="1">
    <source>
        <dbReference type="Pfam" id="PF22768"/>
    </source>
</evidence>
<dbReference type="Proteomes" id="UP000198604">
    <property type="component" value="Unassembled WGS sequence"/>
</dbReference>